<comment type="similarity">
    <text evidence="1">Belongs to the LysR transcriptional regulatory family.</text>
</comment>
<reference evidence="6" key="3">
    <citation type="submission" date="2021-10" db="EMBL/GenBank/DDBJ databases">
        <authorList>
            <person name="Mesa V."/>
        </authorList>
    </citation>
    <scope>NUCLEOTIDE SEQUENCE</scope>
    <source>
        <strain evidence="6">CC3_PB</strain>
    </source>
</reference>
<dbReference type="CDD" id="cd05466">
    <property type="entry name" value="PBP2_LTTR_substrate"/>
    <property type="match status" value="1"/>
</dbReference>
<accession>A0A2A7ML65</accession>
<evidence type="ECO:0000256" key="2">
    <source>
        <dbReference type="ARBA" id="ARBA00023015"/>
    </source>
</evidence>
<proteinExistence type="inferred from homology"/>
<evidence type="ECO:0000313" key="10">
    <source>
        <dbReference type="Proteomes" id="UP000220840"/>
    </source>
</evidence>
<keyword evidence="2" id="KW-0805">Transcription regulation</keyword>
<keyword evidence="4" id="KW-0804">Transcription</keyword>
<dbReference type="SUPFAM" id="SSF46785">
    <property type="entry name" value="Winged helix' DNA-binding domain"/>
    <property type="match status" value="1"/>
</dbReference>
<dbReference type="PANTHER" id="PTHR30346:SF28">
    <property type="entry name" value="HTH-TYPE TRANSCRIPTIONAL REGULATOR CYNR"/>
    <property type="match status" value="1"/>
</dbReference>
<dbReference type="EMBL" id="CAKJVE010000004">
    <property type="protein sequence ID" value="CAG9705049.1"/>
    <property type="molecule type" value="Genomic_DNA"/>
</dbReference>
<dbReference type="STRING" id="137838.GCA_001458595_03827"/>
<evidence type="ECO:0000256" key="1">
    <source>
        <dbReference type="ARBA" id="ARBA00009437"/>
    </source>
</evidence>
<dbReference type="PROSITE" id="PS50931">
    <property type="entry name" value="HTH_LYSR"/>
    <property type="match status" value="1"/>
</dbReference>
<evidence type="ECO:0000313" key="11">
    <source>
        <dbReference type="Proteomes" id="UP000431451"/>
    </source>
</evidence>
<dbReference type="EMBL" id="PDCJ01000001">
    <property type="protein sequence ID" value="PEG32319.1"/>
    <property type="molecule type" value="Genomic_DNA"/>
</dbReference>
<dbReference type="Pfam" id="PF00126">
    <property type="entry name" value="HTH_1"/>
    <property type="match status" value="1"/>
</dbReference>
<protein>
    <submittedName>
        <fullName evidence="6 9">HTH-type transcriptional regulator</fullName>
    </submittedName>
</protein>
<dbReference type="GO" id="GO:0003700">
    <property type="term" value="F:DNA-binding transcription factor activity"/>
    <property type="evidence" value="ECO:0007669"/>
    <property type="project" value="InterPro"/>
</dbReference>
<evidence type="ECO:0000313" key="6">
    <source>
        <dbReference type="EMBL" id="CAG9705049.1"/>
    </source>
</evidence>
<dbReference type="Proteomes" id="UP000220840">
    <property type="component" value="Unassembled WGS sequence"/>
</dbReference>
<dbReference type="InterPro" id="IPR036388">
    <property type="entry name" value="WH-like_DNA-bd_sf"/>
</dbReference>
<dbReference type="GO" id="GO:0032993">
    <property type="term" value="C:protein-DNA complex"/>
    <property type="evidence" value="ECO:0007669"/>
    <property type="project" value="TreeGrafter"/>
</dbReference>
<evidence type="ECO:0000256" key="3">
    <source>
        <dbReference type="ARBA" id="ARBA00023125"/>
    </source>
</evidence>
<reference evidence="7" key="4">
    <citation type="submission" date="2022-10" db="EMBL/GenBank/DDBJ databases">
        <authorList>
            <person name="Aires J."/>
            <person name="Mesa V."/>
        </authorList>
    </citation>
    <scope>NUCLEOTIDE SEQUENCE</scope>
    <source>
        <strain evidence="7">Clostridium neonatale JD116</strain>
    </source>
</reference>
<dbReference type="InterPro" id="IPR036390">
    <property type="entry name" value="WH_DNA-bd_sf"/>
</dbReference>
<dbReference type="EMBL" id="UWJD01000002">
    <property type="protein sequence ID" value="VCT85698.1"/>
    <property type="molecule type" value="Genomic_DNA"/>
</dbReference>
<dbReference type="InterPro" id="IPR000847">
    <property type="entry name" value="LysR_HTH_N"/>
</dbReference>
<dbReference type="Proteomes" id="UP001189143">
    <property type="component" value="Unassembled WGS sequence"/>
</dbReference>
<evidence type="ECO:0000256" key="4">
    <source>
        <dbReference type="ARBA" id="ARBA00023163"/>
    </source>
</evidence>
<dbReference type="PANTHER" id="PTHR30346">
    <property type="entry name" value="TRANSCRIPTIONAL DUAL REGULATOR HCAR-RELATED"/>
    <property type="match status" value="1"/>
</dbReference>
<dbReference type="EMBL" id="CAMTCP010000111">
    <property type="protein sequence ID" value="CAI3564463.1"/>
    <property type="molecule type" value="Genomic_DNA"/>
</dbReference>
<evidence type="ECO:0000313" key="7">
    <source>
        <dbReference type="EMBL" id="CAI3564463.1"/>
    </source>
</evidence>
<dbReference type="AlphaFoldDB" id="A0A2A7ML65"/>
<dbReference type="OrthoDB" id="9803714at2"/>
<keyword evidence="10" id="KW-1185">Reference proteome</keyword>
<dbReference type="FunFam" id="1.10.10.10:FF:000001">
    <property type="entry name" value="LysR family transcriptional regulator"/>
    <property type="match status" value="1"/>
</dbReference>
<keyword evidence="3" id="KW-0238">DNA-binding</keyword>
<dbReference type="Proteomes" id="UP000789738">
    <property type="component" value="Unassembled WGS sequence"/>
</dbReference>
<evidence type="ECO:0000259" key="5">
    <source>
        <dbReference type="PROSITE" id="PS50931"/>
    </source>
</evidence>
<dbReference type="GO" id="GO:0003677">
    <property type="term" value="F:DNA binding"/>
    <property type="evidence" value="ECO:0007669"/>
    <property type="project" value="UniProtKB-KW"/>
</dbReference>
<feature type="domain" description="HTH lysR-type" evidence="5">
    <location>
        <begin position="1"/>
        <end position="58"/>
    </location>
</feature>
<reference evidence="9 11" key="2">
    <citation type="submission" date="2018-06" db="EMBL/GenBank/DDBJ databases">
        <authorList>
            <consortium name="IHU Genomes"/>
        </authorList>
    </citation>
    <scope>NUCLEOTIDE SEQUENCE [LARGE SCALE GENOMIC DNA]</scope>
    <source>
        <strain evidence="9 11">NEC25</strain>
    </source>
</reference>
<name>A0A2A7ML65_9CLOT</name>
<dbReference type="PRINTS" id="PR00039">
    <property type="entry name" value="HTHLYSR"/>
</dbReference>
<evidence type="ECO:0000313" key="9">
    <source>
        <dbReference type="EMBL" id="VCT85698.1"/>
    </source>
</evidence>
<dbReference type="Gene3D" id="1.10.10.10">
    <property type="entry name" value="Winged helix-like DNA-binding domain superfamily/Winged helix DNA-binding domain"/>
    <property type="match status" value="1"/>
</dbReference>
<reference evidence="8 10" key="1">
    <citation type="submission" date="2017-10" db="EMBL/GenBank/DDBJ databases">
        <title>Effective Description of Clostridium neonatale sp. nov. linked to necrotizing enterocolitis in neonates and a clarification of species assignable to the genus Clostridium (Prazmowski 1880) emend. Lawson and Rainey 2016.</title>
        <authorList>
            <person name="Bernard K."/>
            <person name="Burdz T."/>
            <person name="Wiebe D."/>
            <person name="Balcewich B."/>
            <person name="Alfa M."/>
            <person name="Bernier A.-M."/>
        </authorList>
    </citation>
    <scope>NUCLEOTIDE SEQUENCE [LARGE SCALE GENOMIC DNA]</scope>
    <source>
        <strain evidence="8 10">LCDC99A005</strain>
    </source>
</reference>
<dbReference type="Proteomes" id="UP000431451">
    <property type="component" value="Unassembled WGS sequence"/>
</dbReference>
<organism evidence="8 10">
    <name type="scientific">Clostridium neonatale</name>
    <dbReference type="NCBI Taxonomy" id="137838"/>
    <lineage>
        <taxon>Bacteria</taxon>
        <taxon>Bacillati</taxon>
        <taxon>Bacillota</taxon>
        <taxon>Clostridia</taxon>
        <taxon>Eubacteriales</taxon>
        <taxon>Clostridiaceae</taxon>
        <taxon>Clostridium</taxon>
    </lineage>
</organism>
<gene>
    <name evidence="9" type="primary">tfdS_2</name>
    <name evidence="7" type="ORF">CNEO2_10197</name>
    <name evidence="6" type="ORF">CNEO_41589</name>
    <name evidence="9" type="ORF">CNEONATNEC25_03301</name>
    <name evidence="8" type="ORF">CQ394_11680</name>
</gene>
<sequence>MDIRQIKYFMAIAEEGQITAAAKKLNISQPPLSQQLKLLEEELGVTLFDRNSRNLELTEAGIGISILPFTASNIISDLNLVVKKIINPTLESRPVLIWNKNKYLSNIAINFINFFNH</sequence>
<evidence type="ECO:0000313" key="8">
    <source>
        <dbReference type="EMBL" id="PEG32319.1"/>
    </source>
</evidence>